<evidence type="ECO:0000256" key="1">
    <source>
        <dbReference type="SAM" id="MobiDB-lite"/>
    </source>
</evidence>
<feature type="region of interest" description="Disordered" evidence="1">
    <location>
        <begin position="44"/>
        <end position="78"/>
    </location>
</feature>
<evidence type="ECO:0000313" key="2">
    <source>
        <dbReference type="EMBL" id="WMV19321.1"/>
    </source>
</evidence>
<organism evidence="2 3">
    <name type="scientific">Solanum verrucosum</name>
    <dbReference type="NCBI Taxonomy" id="315347"/>
    <lineage>
        <taxon>Eukaryota</taxon>
        <taxon>Viridiplantae</taxon>
        <taxon>Streptophyta</taxon>
        <taxon>Embryophyta</taxon>
        <taxon>Tracheophyta</taxon>
        <taxon>Spermatophyta</taxon>
        <taxon>Magnoliopsida</taxon>
        <taxon>eudicotyledons</taxon>
        <taxon>Gunneridae</taxon>
        <taxon>Pentapetalae</taxon>
        <taxon>asterids</taxon>
        <taxon>lamiids</taxon>
        <taxon>Solanales</taxon>
        <taxon>Solanaceae</taxon>
        <taxon>Solanoideae</taxon>
        <taxon>Solaneae</taxon>
        <taxon>Solanum</taxon>
    </lineage>
</organism>
<name>A0AAF0Q9L4_SOLVR</name>
<feature type="compositionally biased region" description="Low complexity" evidence="1">
    <location>
        <begin position="58"/>
        <end position="75"/>
    </location>
</feature>
<keyword evidence="3" id="KW-1185">Reference proteome</keyword>
<reference evidence="2" key="1">
    <citation type="submission" date="2023-08" db="EMBL/GenBank/DDBJ databases">
        <title>A de novo genome assembly of Solanum verrucosum Schlechtendal, a Mexican diploid species geographically isolated from the other diploid A-genome species in potato relatives.</title>
        <authorList>
            <person name="Hosaka K."/>
        </authorList>
    </citation>
    <scope>NUCLEOTIDE SEQUENCE</scope>
    <source>
        <tissue evidence="2">Young leaves</tissue>
    </source>
</reference>
<dbReference type="AlphaFoldDB" id="A0AAF0Q9L4"/>
<sequence>MNMEVNPTSSTDIRRIEAEYTRDKAERRRETVVDTSSVVDVKMLETDKTPHTQAGELSNTPSTTTTAHSSSATTTDVVASHPPLTQAMPYKMVDLTQFVDERAYRVETALPS</sequence>
<protein>
    <submittedName>
        <fullName evidence="2">Uncharacterized protein</fullName>
    </submittedName>
</protein>
<feature type="region of interest" description="Disordered" evidence="1">
    <location>
        <begin position="1"/>
        <end position="31"/>
    </location>
</feature>
<gene>
    <name evidence="2" type="ORF">MTR67_012706</name>
</gene>
<proteinExistence type="predicted"/>
<dbReference type="Proteomes" id="UP001234989">
    <property type="component" value="Chromosome 3"/>
</dbReference>
<dbReference type="EMBL" id="CP133614">
    <property type="protein sequence ID" value="WMV19321.1"/>
    <property type="molecule type" value="Genomic_DNA"/>
</dbReference>
<accession>A0AAF0Q9L4</accession>
<evidence type="ECO:0000313" key="3">
    <source>
        <dbReference type="Proteomes" id="UP001234989"/>
    </source>
</evidence>
<feature type="compositionally biased region" description="Basic and acidic residues" evidence="1">
    <location>
        <begin position="12"/>
        <end position="31"/>
    </location>
</feature>
<feature type="compositionally biased region" description="Polar residues" evidence="1">
    <location>
        <begin position="1"/>
        <end position="11"/>
    </location>
</feature>